<dbReference type="GO" id="GO:0006355">
    <property type="term" value="P:regulation of DNA-templated transcription"/>
    <property type="evidence" value="ECO:0007669"/>
    <property type="project" value="InterPro"/>
</dbReference>
<dbReference type="InterPro" id="IPR059106">
    <property type="entry name" value="WHD_MalT"/>
</dbReference>
<keyword evidence="4" id="KW-1185">Reference proteome</keyword>
<dbReference type="InterPro" id="IPR039420">
    <property type="entry name" value="WalR-like"/>
</dbReference>
<dbReference type="InterPro" id="IPR041617">
    <property type="entry name" value="TPR_MalT"/>
</dbReference>
<dbReference type="InterPro" id="IPR027417">
    <property type="entry name" value="P-loop_NTPase"/>
</dbReference>
<dbReference type="AlphaFoldDB" id="A0A848H9T9"/>
<proteinExistence type="predicted"/>
<dbReference type="InterPro" id="IPR011990">
    <property type="entry name" value="TPR-like_helical_dom_sf"/>
</dbReference>
<dbReference type="InterPro" id="IPR036388">
    <property type="entry name" value="WH-like_DNA-bd_sf"/>
</dbReference>
<dbReference type="InterPro" id="IPR016032">
    <property type="entry name" value="Sig_transdc_resp-reg_C-effctor"/>
</dbReference>
<reference evidence="3 4" key="1">
    <citation type="submission" date="2020-04" db="EMBL/GenBank/DDBJ databases">
        <title>Ramlibacter sp. G-1-2-2 isolated from soil.</title>
        <authorList>
            <person name="Dahal R.H."/>
        </authorList>
    </citation>
    <scope>NUCLEOTIDE SEQUENCE [LARGE SCALE GENOMIC DNA]</scope>
    <source>
        <strain evidence="3 4">G-1-2-2</strain>
    </source>
</reference>
<dbReference type="CDD" id="cd06170">
    <property type="entry name" value="LuxR_C_like"/>
    <property type="match status" value="1"/>
</dbReference>
<dbReference type="PANTHER" id="PTHR43214">
    <property type="entry name" value="TWO-COMPONENT RESPONSE REGULATOR"/>
    <property type="match status" value="1"/>
</dbReference>
<comment type="caution">
    <text evidence="3">The sequence shown here is derived from an EMBL/GenBank/DDBJ whole genome shotgun (WGS) entry which is preliminary data.</text>
</comment>
<evidence type="ECO:0000313" key="4">
    <source>
        <dbReference type="Proteomes" id="UP000541185"/>
    </source>
</evidence>
<dbReference type="Gene3D" id="1.25.40.10">
    <property type="entry name" value="Tetratricopeptide repeat domain"/>
    <property type="match status" value="1"/>
</dbReference>
<dbReference type="Pfam" id="PF17874">
    <property type="entry name" value="TPR_MalT"/>
    <property type="match status" value="1"/>
</dbReference>
<keyword evidence="1" id="KW-0238">DNA-binding</keyword>
<evidence type="ECO:0000259" key="2">
    <source>
        <dbReference type="PROSITE" id="PS50043"/>
    </source>
</evidence>
<dbReference type="Pfam" id="PF00196">
    <property type="entry name" value="GerE"/>
    <property type="match status" value="1"/>
</dbReference>
<dbReference type="InterPro" id="IPR000792">
    <property type="entry name" value="Tscrpt_reg_LuxR_C"/>
</dbReference>
<dbReference type="GO" id="GO:0003677">
    <property type="term" value="F:DNA binding"/>
    <property type="evidence" value="ECO:0007669"/>
    <property type="project" value="UniProtKB-KW"/>
</dbReference>
<evidence type="ECO:0000313" key="3">
    <source>
        <dbReference type="EMBL" id="NML47247.1"/>
    </source>
</evidence>
<evidence type="ECO:0000256" key="1">
    <source>
        <dbReference type="ARBA" id="ARBA00023125"/>
    </source>
</evidence>
<gene>
    <name evidence="3" type="ORF">HHL11_26100</name>
</gene>
<dbReference type="PRINTS" id="PR00038">
    <property type="entry name" value="HTHLUXR"/>
</dbReference>
<dbReference type="EMBL" id="JABBFX010000003">
    <property type="protein sequence ID" value="NML47247.1"/>
    <property type="molecule type" value="Genomic_DNA"/>
</dbReference>
<feature type="domain" description="HTH luxR-type" evidence="2">
    <location>
        <begin position="838"/>
        <end position="903"/>
    </location>
</feature>
<sequence>MTASTGRAAAAQRQNLHAKLVPPAAVPSGVPRSAIIEAVCGPRARRFVLVRAPAGFGKTTTMRECADHFAALGVPTVWVTLDRSDNDASRFLGVLEAALATLPGLEGEAGDAEAGPAGLGSAALQLMRRIASHPEPFALFLDDFEVIHEPGVQSLVRELMESLPRWTHLVIGSRNLPELRLGRLRAQGQLLEVEADQLRFTLDETREFFAGLSTQAALSAEDVEQLHAKTEGWAAALWLAFLALERSPSPASFIARFSGTDRAVADYLAEEVLARQVPAVRDFLLRTSVLKQLEPGICDFVLERKDSEVLLTELETTNAMLVRVGEGEPSYRYHAMFGGFLRQQLAREQPDAGPRLHRRAADWYLSHGRPVPAIDHALEGGDVALATELIEANAASLLAQGRLRILSRWLEALPPAVLQERPELMAVRIWAVCFTRGSREASELLARSGLAERADPRTRSHLLALQPLLLAMRDHFDEAYAAGRENLAQLPTDNAFADMVLANAMTTMAAVLGRQDEARRLLDSARRRQGAGGSSFNIMYSEAAEGIIDLQEGRLRQAAARFKLALNATEGQTHGNAWAGVLYASTCYEANELVQTAHLLHVYLPIARDVQLTDEMISGYVLLSRIAFLKGDVDHAFQALTELEYLGHQRQLPRLVATAHLERSRLHLRQGHATAAREELQRADDAPLWQQAAQLRMIANDVDYLALARLRWEAVAGDAAEAARGLADEIATAQAGGRERRALKLKLLRAITLYRDERRPAAFTLFHEVLRTASAEGYLRLLVDEGLPAGALLRAYLAGAPERPQGEGDPIFQEYLQRLREAFAAENTLGETAAAGEAPQLAEPMTRKELRVIQLLAEGYSNSAIAEKLFVSDSTVRTHLRKINTKLGVHSRTQAVAMARRCGLIE</sequence>
<dbReference type="Gene3D" id="1.10.10.10">
    <property type="entry name" value="Winged helix-like DNA-binding domain superfamily/Winged helix DNA-binding domain"/>
    <property type="match status" value="1"/>
</dbReference>
<dbReference type="SMART" id="SM00421">
    <property type="entry name" value="HTH_LUXR"/>
    <property type="match status" value="1"/>
</dbReference>
<dbReference type="Pfam" id="PF25873">
    <property type="entry name" value="WHD_MalT"/>
    <property type="match status" value="1"/>
</dbReference>
<dbReference type="PANTHER" id="PTHR43214:SF43">
    <property type="entry name" value="TWO-COMPONENT RESPONSE REGULATOR"/>
    <property type="match status" value="1"/>
</dbReference>
<dbReference type="SUPFAM" id="SSF52540">
    <property type="entry name" value="P-loop containing nucleoside triphosphate hydrolases"/>
    <property type="match status" value="1"/>
</dbReference>
<name>A0A848H9T9_9BURK</name>
<dbReference type="Gene3D" id="3.40.50.300">
    <property type="entry name" value="P-loop containing nucleotide triphosphate hydrolases"/>
    <property type="match status" value="1"/>
</dbReference>
<organism evidence="3 4">
    <name type="scientific">Ramlibacter agri</name>
    <dbReference type="NCBI Taxonomy" id="2728837"/>
    <lineage>
        <taxon>Bacteria</taxon>
        <taxon>Pseudomonadati</taxon>
        <taxon>Pseudomonadota</taxon>
        <taxon>Betaproteobacteria</taxon>
        <taxon>Burkholderiales</taxon>
        <taxon>Comamonadaceae</taxon>
        <taxon>Ramlibacter</taxon>
    </lineage>
</organism>
<accession>A0A848H9T9</accession>
<dbReference type="PROSITE" id="PS50043">
    <property type="entry name" value="HTH_LUXR_2"/>
    <property type="match status" value="1"/>
</dbReference>
<dbReference type="SUPFAM" id="SSF46894">
    <property type="entry name" value="C-terminal effector domain of the bipartite response regulators"/>
    <property type="match status" value="1"/>
</dbReference>
<dbReference type="Proteomes" id="UP000541185">
    <property type="component" value="Unassembled WGS sequence"/>
</dbReference>
<protein>
    <submittedName>
        <fullName evidence="3">Helix-turn-helix transcriptional regulator</fullName>
    </submittedName>
</protein>